<dbReference type="Proteomes" id="UP000471190">
    <property type="component" value="Unassembled WGS sequence"/>
</dbReference>
<dbReference type="EMBL" id="JACHBF010000005">
    <property type="protein sequence ID" value="MBB6491822.1"/>
    <property type="molecule type" value="Genomic_DNA"/>
</dbReference>
<proteinExistence type="inferred from homology"/>
<dbReference type="EMBL" id="JAADZA010000006">
    <property type="protein sequence ID" value="NEV11035.1"/>
    <property type="molecule type" value="Genomic_DNA"/>
</dbReference>
<dbReference type="AlphaFoldDB" id="A0A6P1C6J3"/>
<dbReference type="InterPro" id="IPR011008">
    <property type="entry name" value="Dimeric_a/b-barrel"/>
</dbReference>
<organism evidence="4 5">
    <name type="scientific">Rhizobium tropici</name>
    <dbReference type="NCBI Taxonomy" id="398"/>
    <lineage>
        <taxon>Bacteria</taxon>
        <taxon>Pseudomonadati</taxon>
        <taxon>Pseudomonadota</taxon>
        <taxon>Alphaproteobacteria</taxon>
        <taxon>Hyphomicrobiales</taxon>
        <taxon>Rhizobiaceae</taxon>
        <taxon>Rhizobium/Agrobacterium group</taxon>
        <taxon>Rhizobium</taxon>
    </lineage>
</organism>
<name>A0A6P1C6J3_RHITR</name>
<reference evidence="4 5" key="1">
    <citation type="submission" date="2020-02" db="EMBL/GenBank/DDBJ databases">
        <title>Draft genome sequence of Rhizobium tropici.</title>
        <authorList>
            <person name="Khayi S."/>
            <person name="Jemo M."/>
        </authorList>
    </citation>
    <scope>NUCLEOTIDE SEQUENCE [LARGE SCALE GENOMIC DNA]</scope>
    <source>
        <strain evidence="4 5">A12</strain>
    </source>
</reference>
<protein>
    <submittedName>
        <fullName evidence="4">Dehydrogenase</fullName>
    </submittedName>
</protein>
<dbReference type="RefSeq" id="WP_015339261.1">
    <property type="nucleotide sequence ID" value="NZ_JAADZA010000006.1"/>
</dbReference>
<dbReference type="Pfam" id="PF03795">
    <property type="entry name" value="YCII"/>
    <property type="match status" value="1"/>
</dbReference>
<comment type="similarity">
    <text evidence="1">Belongs to the YciI family.</text>
</comment>
<evidence type="ECO:0000313" key="3">
    <source>
        <dbReference type="EMBL" id="MBB6491822.1"/>
    </source>
</evidence>
<dbReference type="PANTHER" id="PTHR35174">
    <property type="entry name" value="BLL7171 PROTEIN-RELATED"/>
    <property type="match status" value="1"/>
</dbReference>
<accession>A0A6P1C6J3</accession>
<sequence>MRFLGLIYTTVDVDGRLTPNEMNHLIGEHFVFDEGLRRDGTMIVSDALALRDKSVVIRPNGGDGFSVTDGPFAETKEHLAGFYLIEAPDLDGAVDIAKRIPSARYGAVEIRPVRILTLRGDLAEEG</sequence>
<evidence type="ECO:0000256" key="1">
    <source>
        <dbReference type="ARBA" id="ARBA00007689"/>
    </source>
</evidence>
<gene>
    <name evidence="3" type="ORF">GGD45_002224</name>
    <name evidence="4" type="ORF">GXW80_08500</name>
</gene>
<dbReference type="InterPro" id="IPR005545">
    <property type="entry name" value="YCII"/>
</dbReference>
<dbReference type="PANTHER" id="PTHR35174:SF3">
    <property type="entry name" value="BLL7171 PROTEIN"/>
    <property type="match status" value="1"/>
</dbReference>
<dbReference type="SUPFAM" id="SSF54909">
    <property type="entry name" value="Dimeric alpha+beta barrel"/>
    <property type="match status" value="1"/>
</dbReference>
<comment type="caution">
    <text evidence="4">The sequence shown here is derived from an EMBL/GenBank/DDBJ whole genome shotgun (WGS) entry which is preliminary data.</text>
</comment>
<keyword evidence="6" id="KW-1185">Reference proteome</keyword>
<evidence type="ECO:0000313" key="4">
    <source>
        <dbReference type="EMBL" id="NEV11035.1"/>
    </source>
</evidence>
<evidence type="ECO:0000259" key="2">
    <source>
        <dbReference type="Pfam" id="PF03795"/>
    </source>
</evidence>
<evidence type="ECO:0000313" key="5">
    <source>
        <dbReference type="Proteomes" id="UP000471190"/>
    </source>
</evidence>
<dbReference type="Proteomes" id="UP000526625">
    <property type="component" value="Unassembled WGS sequence"/>
</dbReference>
<dbReference type="Gene3D" id="3.30.70.1060">
    <property type="entry name" value="Dimeric alpha+beta barrel"/>
    <property type="match status" value="1"/>
</dbReference>
<feature type="domain" description="YCII-related" evidence="2">
    <location>
        <begin position="1"/>
        <end position="114"/>
    </location>
</feature>
<evidence type="ECO:0000313" key="6">
    <source>
        <dbReference type="Proteomes" id="UP000526625"/>
    </source>
</evidence>
<reference evidence="3 6" key="2">
    <citation type="submission" date="2020-08" db="EMBL/GenBank/DDBJ databases">
        <title>Genomic Encyclopedia of Type Strains, Phase IV (KMG-V): Genome sequencing to study the core and pangenomes of soil and plant-associated prokaryotes.</title>
        <authorList>
            <person name="Whitman W."/>
        </authorList>
    </citation>
    <scope>NUCLEOTIDE SEQUENCE [LARGE SCALE GENOMIC DNA]</scope>
    <source>
        <strain evidence="3 6">SEMIA 4059</strain>
    </source>
</reference>